<dbReference type="SUPFAM" id="SSF109732">
    <property type="entry name" value="HBS1-like domain"/>
    <property type="match status" value="1"/>
</dbReference>
<proteinExistence type="predicted"/>
<evidence type="ECO:0000256" key="3">
    <source>
        <dbReference type="ARBA" id="ARBA00022553"/>
    </source>
</evidence>
<name>A0A9P0E765_NEZVI</name>
<dbReference type="InterPro" id="IPR015033">
    <property type="entry name" value="HBS1-like_N"/>
</dbReference>
<evidence type="ECO:0000256" key="1">
    <source>
        <dbReference type="ARBA" id="ARBA00004496"/>
    </source>
</evidence>
<comment type="subcellular location">
    <subcellularLocation>
        <location evidence="1">Cytoplasm</location>
    </subcellularLocation>
</comment>
<feature type="domain" description="HBS1-like protein N-terminal" evidence="7">
    <location>
        <begin position="58"/>
        <end position="133"/>
    </location>
</feature>
<dbReference type="GO" id="GO:0016787">
    <property type="term" value="F:hydrolase activity"/>
    <property type="evidence" value="ECO:0007669"/>
    <property type="project" value="UniProtKB-KW"/>
</dbReference>
<dbReference type="InterPro" id="IPR037189">
    <property type="entry name" value="HBS1-like_N_sf"/>
</dbReference>
<dbReference type="GO" id="GO:0005737">
    <property type="term" value="C:cytoplasm"/>
    <property type="evidence" value="ECO:0007669"/>
    <property type="project" value="UniProtKB-SubCell"/>
</dbReference>
<gene>
    <name evidence="8" type="ORF">NEZAVI_LOCUS1030</name>
</gene>
<sequence>MSRHRNVRSMRYSDEYDGYDDVYGHSVEDDYSISPSEAAFMYDRSTQQRQLSSLLSAEENIAEEDEVINDKPEVLSLNELDKAKLMSCLDEMRNVLGDSIPEQTLSETIINSNYDITIALDKVLNKSVSSQKKDKESPKPQRTTPFRRYERGGRIPNKLACNKLNDGKKEDMIKINSCETDFFNVQEFLSSSVNKDSNLELSRALLKKNRKHQTEKDFLIDKNEKKASLNLNKDDFFECDAKKENIYSFQKMTIDELQKVRPSRLGFFVCKCLTEVDSSITCVLRSHPSSINIIPFKFNCLSPDEEVISKRKW</sequence>
<evidence type="ECO:0000256" key="2">
    <source>
        <dbReference type="ARBA" id="ARBA00022490"/>
    </source>
</evidence>
<dbReference type="Gene3D" id="1.10.8.10">
    <property type="entry name" value="DNA helicase RuvA subunit, C-terminal domain"/>
    <property type="match status" value="1"/>
</dbReference>
<evidence type="ECO:0000256" key="4">
    <source>
        <dbReference type="ARBA" id="ARBA00022801"/>
    </source>
</evidence>
<dbReference type="EMBL" id="OV725077">
    <property type="protein sequence ID" value="CAH1389667.1"/>
    <property type="molecule type" value="Genomic_DNA"/>
</dbReference>
<dbReference type="AlphaFoldDB" id="A0A9P0E765"/>
<keyword evidence="2" id="KW-0963">Cytoplasm</keyword>
<evidence type="ECO:0000259" key="7">
    <source>
        <dbReference type="Pfam" id="PF08938"/>
    </source>
</evidence>
<keyword evidence="9" id="KW-1185">Reference proteome</keyword>
<evidence type="ECO:0000256" key="6">
    <source>
        <dbReference type="SAM" id="MobiDB-lite"/>
    </source>
</evidence>
<organism evidence="8 9">
    <name type="scientific">Nezara viridula</name>
    <name type="common">Southern green stink bug</name>
    <name type="synonym">Cimex viridulus</name>
    <dbReference type="NCBI Taxonomy" id="85310"/>
    <lineage>
        <taxon>Eukaryota</taxon>
        <taxon>Metazoa</taxon>
        <taxon>Ecdysozoa</taxon>
        <taxon>Arthropoda</taxon>
        <taxon>Hexapoda</taxon>
        <taxon>Insecta</taxon>
        <taxon>Pterygota</taxon>
        <taxon>Neoptera</taxon>
        <taxon>Paraneoptera</taxon>
        <taxon>Hemiptera</taxon>
        <taxon>Heteroptera</taxon>
        <taxon>Panheteroptera</taxon>
        <taxon>Pentatomomorpha</taxon>
        <taxon>Pentatomoidea</taxon>
        <taxon>Pentatomidae</taxon>
        <taxon>Pentatominae</taxon>
        <taxon>Nezara</taxon>
    </lineage>
</organism>
<dbReference type="Proteomes" id="UP001152798">
    <property type="component" value="Chromosome 1"/>
</dbReference>
<evidence type="ECO:0000256" key="5">
    <source>
        <dbReference type="ARBA" id="ARBA00022917"/>
    </source>
</evidence>
<dbReference type="Pfam" id="PF08938">
    <property type="entry name" value="HBS1_N"/>
    <property type="match status" value="1"/>
</dbReference>
<protein>
    <recommendedName>
        <fullName evidence="7">HBS1-like protein N-terminal domain-containing protein</fullName>
    </recommendedName>
</protein>
<dbReference type="GO" id="GO:0006412">
    <property type="term" value="P:translation"/>
    <property type="evidence" value="ECO:0007669"/>
    <property type="project" value="UniProtKB-KW"/>
</dbReference>
<dbReference type="OrthoDB" id="342024at2759"/>
<keyword evidence="3" id="KW-0597">Phosphoprotein</keyword>
<accession>A0A9P0E765</accession>
<feature type="region of interest" description="Disordered" evidence="6">
    <location>
        <begin position="128"/>
        <end position="148"/>
    </location>
</feature>
<evidence type="ECO:0000313" key="9">
    <source>
        <dbReference type="Proteomes" id="UP001152798"/>
    </source>
</evidence>
<evidence type="ECO:0000313" key="8">
    <source>
        <dbReference type="EMBL" id="CAH1389667.1"/>
    </source>
</evidence>
<keyword evidence="4" id="KW-0378">Hydrolase</keyword>
<reference evidence="8" key="1">
    <citation type="submission" date="2022-01" db="EMBL/GenBank/DDBJ databases">
        <authorList>
            <person name="King R."/>
        </authorList>
    </citation>
    <scope>NUCLEOTIDE SEQUENCE</scope>
</reference>
<keyword evidence="5" id="KW-0648">Protein biosynthesis</keyword>